<dbReference type="PROSITE" id="PS50039">
    <property type="entry name" value="FORK_HEAD_3"/>
    <property type="match status" value="1"/>
</dbReference>
<dbReference type="SUPFAM" id="SSF46785">
    <property type="entry name" value="Winged helix' DNA-binding domain"/>
    <property type="match status" value="1"/>
</dbReference>
<dbReference type="InterPro" id="IPR001766">
    <property type="entry name" value="Fork_head_dom"/>
</dbReference>
<dbReference type="PANTHER" id="PTHR11829">
    <property type="entry name" value="FORKHEAD BOX PROTEIN"/>
    <property type="match status" value="1"/>
</dbReference>
<feature type="region of interest" description="Disordered" evidence="5">
    <location>
        <begin position="1"/>
        <end position="30"/>
    </location>
</feature>
<evidence type="ECO:0000256" key="5">
    <source>
        <dbReference type="SAM" id="MobiDB-lite"/>
    </source>
</evidence>
<keyword evidence="7" id="KW-1185">Reference proteome</keyword>
<feature type="region of interest" description="Disordered" evidence="5">
    <location>
        <begin position="269"/>
        <end position="291"/>
    </location>
</feature>
<dbReference type="SMART" id="SM00339">
    <property type="entry name" value="FH"/>
    <property type="match status" value="1"/>
</dbReference>
<dbReference type="Proteomes" id="UP000095280">
    <property type="component" value="Unplaced"/>
</dbReference>
<dbReference type="WBParaSite" id="maker-uti_cns_0008772-snap-gene-0.2-mRNA-1">
    <property type="protein sequence ID" value="maker-uti_cns_0008772-snap-gene-0.2-mRNA-1"/>
    <property type="gene ID" value="maker-uti_cns_0008772-snap-gene-0.2"/>
</dbReference>
<reference evidence="8" key="1">
    <citation type="submission" date="2016-11" db="UniProtKB">
        <authorList>
            <consortium name="WormBaseParasite"/>
        </authorList>
    </citation>
    <scope>IDENTIFICATION</scope>
</reference>
<organism evidence="7 8">
    <name type="scientific">Macrostomum lignano</name>
    <dbReference type="NCBI Taxonomy" id="282301"/>
    <lineage>
        <taxon>Eukaryota</taxon>
        <taxon>Metazoa</taxon>
        <taxon>Spiralia</taxon>
        <taxon>Lophotrochozoa</taxon>
        <taxon>Platyhelminthes</taxon>
        <taxon>Rhabditophora</taxon>
        <taxon>Macrostomorpha</taxon>
        <taxon>Macrostomida</taxon>
        <taxon>Macrostomidae</taxon>
        <taxon>Macrostomum</taxon>
    </lineage>
</organism>
<evidence type="ECO:0000313" key="7">
    <source>
        <dbReference type="Proteomes" id="UP000095280"/>
    </source>
</evidence>
<dbReference type="GO" id="GO:0030154">
    <property type="term" value="P:cell differentiation"/>
    <property type="evidence" value="ECO:0007669"/>
    <property type="project" value="TreeGrafter"/>
</dbReference>
<dbReference type="GO" id="GO:0000981">
    <property type="term" value="F:DNA-binding transcription factor activity, RNA polymerase II-specific"/>
    <property type="evidence" value="ECO:0007669"/>
    <property type="project" value="TreeGrafter"/>
</dbReference>
<feature type="region of interest" description="Disordered" evidence="5">
    <location>
        <begin position="481"/>
        <end position="562"/>
    </location>
</feature>
<evidence type="ECO:0000256" key="3">
    <source>
        <dbReference type="ARBA" id="ARBA00023242"/>
    </source>
</evidence>
<feature type="region of interest" description="Disordered" evidence="5">
    <location>
        <begin position="170"/>
        <end position="192"/>
    </location>
</feature>
<evidence type="ECO:0000256" key="4">
    <source>
        <dbReference type="PROSITE-ProRule" id="PRU00089"/>
    </source>
</evidence>
<dbReference type="InterPro" id="IPR036388">
    <property type="entry name" value="WH-like_DNA-bd_sf"/>
</dbReference>
<evidence type="ECO:0000256" key="1">
    <source>
        <dbReference type="ARBA" id="ARBA00004123"/>
    </source>
</evidence>
<dbReference type="GO" id="GO:0009653">
    <property type="term" value="P:anatomical structure morphogenesis"/>
    <property type="evidence" value="ECO:0007669"/>
    <property type="project" value="TreeGrafter"/>
</dbReference>
<feature type="domain" description="Fork-head" evidence="6">
    <location>
        <begin position="330"/>
        <end position="411"/>
    </location>
</feature>
<proteinExistence type="predicted"/>
<sequence length="562" mass="58749">PDHRARTSGGGVTAKPRSEPAAPAAARGAAPPFRCAPPATAAAMLCRLPNSSSARTSAMSSSTPMTIPGCNCCRCLAPAASSTARGSGGRRIGGGGWCLELNKLLLNLLPSSSESSRSTVRKEVGRVLKRPQAAPSDGCSPANDEAPPASSKTSVSLEASTACASLSVLSRAEEKKREAAERRSGKTYDPSSVSACYSGMSSGYAMSSAMSPGYSPQMAGHMMGMGPMAVYNGAAAAAAAGMPTAAGHMGMPPSAMRSVDLNNGIGGTGVGGGGGLSTSRSSSPTGRSVIGGGGGGGLAGVGGMSGAVSGLDGGKAAAAAAYRRTYTHSKPPYSYISLITMAIQQSPQHMCTLAEIYQYIMDNFAYYRQNQQRWQNSIRHSLSFNDCFLKVPRSPDKPGKGSYWTLHPESGNIHPFSISSLMNHGAAAAADLKYYDMASYGYGPIKAEDPAAQHQYYYKYHSGALYALRYSKEMMKVCSTRASPRRTHTRAGHSTAPPARPNPRQTTLSCRPCRRDKGPRGRGRAGGESLESTTQKPELPWRMRQAAGAEMKEKVFKQAGEL</sequence>
<feature type="compositionally biased region" description="Basic and acidic residues" evidence="5">
    <location>
        <begin position="171"/>
        <end position="186"/>
    </location>
</feature>
<feature type="region of interest" description="Disordered" evidence="5">
    <location>
        <begin position="112"/>
        <end position="154"/>
    </location>
</feature>
<evidence type="ECO:0000259" key="6">
    <source>
        <dbReference type="PROSITE" id="PS50039"/>
    </source>
</evidence>
<dbReference type="InterPro" id="IPR030456">
    <property type="entry name" value="TF_fork_head_CS_2"/>
</dbReference>
<dbReference type="Gene3D" id="1.10.10.10">
    <property type="entry name" value="Winged helix-like DNA-binding domain superfamily/Winged helix DNA-binding domain"/>
    <property type="match status" value="1"/>
</dbReference>
<protein>
    <submittedName>
        <fullName evidence="8">Fork-head domain-containing protein</fullName>
    </submittedName>
</protein>
<name>A0A1I8HY24_9PLAT</name>
<dbReference type="GO" id="GO:0005634">
    <property type="term" value="C:nucleus"/>
    <property type="evidence" value="ECO:0007669"/>
    <property type="project" value="UniProtKB-SubCell"/>
</dbReference>
<dbReference type="PROSITE" id="PS00657">
    <property type="entry name" value="FORK_HEAD_1"/>
    <property type="match status" value="1"/>
</dbReference>
<dbReference type="AlphaFoldDB" id="A0A1I8HY24"/>
<dbReference type="GO" id="GO:0000978">
    <property type="term" value="F:RNA polymerase II cis-regulatory region sequence-specific DNA binding"/>
    <property type="evidence" value="ECO:0007669"/>
    <property type="project" value="TreeGrafter"/>
</dbReference>
<keyword evidence="3 4" id="KW-0539">Nucleus</keyword>
<dbReference type="InterPro" id="IPR050211">
    <property type="entry name" value="FOX_domain-containing"/>
</dbReference>
<dbReference type="PROSITE" id="PS00658">
    <property type="entry name" value="FORK_HEAD_2"/>
    <property type="match status" value="1"/>
</dbReference>
<evidence type="ECO:0000313" key="8">
    <source>
        <dbReference type="WBParaSite" id="maker-uti_cns_0008772-snap-gene-0.2-mRNA-1"/>
    </source>
</evidence>
<evidence type="ECO:0000256" key="2">
    <source>
        <dbReference type="ARBA" id="ARBA00023125"/>
    </source>
</evidence>
<accession>A0A1I8HY24</accession>
<dbReference type="PRINTS" id="PR00053">
    <property type="entry name" value="FORKHEAD"/>
</dbReference>
<feature type="compositionally biased region" description="Low complexity" evidence="5">
    <location>
        <begin position="277"/>
        <end position="288"/>
    </location>
</feature>
<keyword evidence="2 4" id="KW-0238">DNA-binding</keyword>
<dbReference type="FunFam" id="1.10.10.10:FF:000042">
    <property type="entry name" value="hepatocyte nuclear factor 3-beta"/>
    <property type="match status" value="1"/>
</dbReference>
<comment type="subcellular location">
    <subcellularLocation>
        <location evidence="1 4">Nucleus</location>
    </subcellularLocation>
</comment>
<dbReference type="Pfam" id="PF00250">
    <property type="entry name" value="Forkhead"/>
    <property type="match status" value="1"/>
</dbReference>
<dbReference type="InterPro" id="IPR018122">
    <property type="entry name" value="TF_fork_head_CS_1"/>
</dbReference>
<feature type="compositionally biased region" description="Low complexity" evidence="5">
    <location>
        <begin position="19"/>
        <end position="30"/>
    </location>
</feature>
<dbReference type="PANTHER" id="PTHR11829:SF380">
    <property type="entry name" value="PROTEIN FORK HEAD"/>
    <property type="match status" value="1"/>
</dbReference>
<feature type="DNA-binding region" description="Fork-head" evidence="4">
    <location>
        <begin position="330"/>
        <end position="411"/>
    </location>
</feature>
<dbReference type="InterPro" id="IPR036390">
    <property type="entry name" value="WH_DNA-bd_sf"/>
</dbReference>